<evidence type="ECO:0000313" key="3">
    <source>
        <dbReference type="EMBL" id="BCI54706.1"/>
    </source>
</evidence>
<keyword evidence="2" id="KW-0812">Transmembrane</keyword>
<dbReference type="Pfam" id="PF14030">
    <property type="entry name" value="DUF4245"/>
    <property type="match status" value="1"/>
</dbReference>
<keyword evidence="2" id="KW-1133">Transmembrane helix</keyword>
<feature type="region of interest" description="Disordered" evidence="1">
    <location>
        <begin position="94"/>
        <end position="118"/>
    </location>
</feature>
<evidence type="ECO:0000313" key="4">
    <source>
        <dbReference type="Proteomes" id="UP000515734"/>
    </source>
</evidence>
<feature type="region of interest" description="Disordered" evidence="1">
    <location>
        <begin position="1"/>
        <end position="24"/>
    </location>
</feature>
<protein>
    <submittedName>
        <fullName evidence="3">Membrane protein</fullName>
    </submittedName>
</protein>
<proteinExistence type="predicted"/>
<gene>
    <name evidence="3" type="ORF">NIIDNTM18_39840</name>
</gene>
<dbReference type="AlphaFoldDB" id="A0A6S6P9K2"/>
<accession>A0A6S6P9K2</accession>
<evidence type="ECO:0000256" key="1">
    <source>
        <dbReference type="SAM" id="MobiDB-lite"/>
    </source>
</evidence>
<dbReference type="Proteomes" id="UP000515734">
    <property type="component" value="Chromosome"/>
</dbReference>
<keyword evidence="2" id="KW-0472">Membrane</keyword>
<sequence>MTVDPRQPEPSVPDVTGPAPREAKPRLLQDGRDMFWSIAPLVVACIVLAGLLGMCSFQGSGPTEGPAPSYDAARALQADADALKIPIRLPALPDGWRANSGGRSGIEAGAEDPRTGQTTRAVVSRTGYLAPSGRYVSLTQSNADEDKLVESITPGLVPSGAQDVDGVSWVVYQGGEDVEPVWTTRLSGDAQIAITGAGSADEFRTLAAATQKQQPLTAR</sequence>
<evidence type="ECO:0000256" key="2">
    <source>
        <dbReference type="SAM" id="Phobius"/>
    </source>
</evidence>
<reference evidence="3 4" key="1">
    <citation type="submission" date="2020-07" db="EMBL/GenBank/DDBJ databases">
        <title>Complete genome sequence of Mycolicibacterium litorale like strain isolated from cardiac implantable electronic device infection.</title>
        <authorList>
            <person name="Fukano H."/>
            <person name="Miyama H."/>
            <person name="Hoshino Y."/>
        </authorList>
    </citation>
    <scope>NUCLEOTIDE SEQUENCE [LARGE SCALE GENOMIC DNA]</scope>
    <source>
        <strain evidence="3 4">NIIDNTM18</strain>
    </source>
</reference>
<dbReference type="EMBL" id="AP023287">
    <property type="protein sequence ID" value="BCI54706.1"/>
    <property type="molecule type" value="Genomic_DNA"/>
</dbReference>
<dbReference type="RefSeq" id="WP_185292584.1">
    <property type="nucleotide sequence ID" value="NZ_AP023287.1"/>
</dbReference>
<dbReference type="InterPro" id="IPR025339">
    <property type="entry name" value="DUF4245"/>
</dbReference>
<feature type="transmembrane region" description="Helical" evidence="2">
    <location>
        <begin position="34"/>
        <end position="54"/>
    </location>
</feature>
<name>A0A6S6P9K2_9MYCO</name>
<organism evidence="3 4">
    <name type="scientific">Mycolicibacterium litorale</name>
    <dbReference type="NCBI Taxonomy" id="758802"/>
    <lineage>
        <taxon>Bacteria</taxon>
        <taxon>Bacillati</taxon>
        <taxon>Actinomycetota</taxon>
        <taxon>Actinomycetes</taxon>
        <taxon>Mycobacteriales</taxon>
        <taxon>Mycobacteriaceae</taxon>
        <taxon>Mycolicibacterium</taxon>
    </lineage>
</organism>